<evidence type="ECO:0000256" key="1">
    <source>
        <dbReference type="SAM" id="Phobius"/>
    </source>
</evidence>
<keyword evidence="1" id="KW-1133">Transmembrane helix</keyword>
<reference evidence="3" key="2">
    <citation type="journal article" date="2023" name="MicrobiologyOpen">
        <title>Genomics of the tumorigenes clade of the family Rhizobiaceae and description of Rhizobium rhododendri sp. nov.</title>
        <authorList>
            <person name="Kuzmanovic N."/>
            <person name="diCenzo G.C."/>
            <person name="Bunk B."/>
            <person name="Sproeer C."/>
            <person name="Fruehling A."/>
            <person name="Neumann-Schaal M."/>
            <person name="Overmann J."/>
            <person name="Smalla K."/>
        </authorList>
    </citation>
    <scope>NUCLEOTIDE SEQUENCE [LARGE SCALE GENOMIC DNA]</scope>
    <source>
        <strain evidence="3">1078</strain>
        <plasmid evidence="3">pRt1078</plasmid>
    </source>
</reference>
<reference evidence="2 3" key="1">
    <citation type="journal article" date="2018" name="Sci. Rep.">
        <title>Rhizobium tumorigenes sp. nov., a novel plant tumorigenic bacterium isolated from cane gall tumors on thornless blackberry.</title>
        <authorList>
            <person name="Kuzmanovi N."/>
            <person name="Smalla K."/>
            <person name="Gronow S."/>
            <person name="PuBawska J."/>
        </authorList>
    </citation>
    <scope>NUCLEOTIDE SEQUENCE [LARGE SCALE GENOMIC DNA]</scope>
    <source>
        <strain evidence="2 3">1078</strain>
    </source>
</reference>
<protein>
    <submittedName>
        <fullName evidence="2">Uncharacterized protein</fullName>
    </submittedName>
</protein>
<keyword evidence="1" id="KW-0472">Membrane</keyword>
<feature type="transmembrane region" description="Helical" evidence="1">
    <location>
        <begin position="7"/>
        <end position="29"/>
    </location>
</feature>
<geneLocation type="plasmid" evidence="2 3">
    <name>pRt1078</name>
</geneLocation>
<accession>A0AAF1KAN4</accession>
<keyword evidence="1" id="KW-0812">Transmembrane</keyword>
<dbReference type="AlphaFoldDB" id="A0AAF1KAN4"/>
<dbReference type="RefSeq" id="WP_154677480.1">
    <property type="nucleotide sequence ID" value="NZ_CP117256.1"/>
</dbReference>
<organism evidence="2 3">
    <name type="scientific">Rhizobium tumorigenes</name>
    <dbReference type="NCBI Taxonomy" id="2041385"/>
    <lineage>
        <taxon>Bacteria</taxon>
        <taxon>Pseudomonadati</taxon>
        <taxon>Pseudomonadota</taxon>
        <taxon>Alphaproteobacteria</taxon>
        <taxon>Hyphomicrobiales</taxon>
        <taxon>Rhizobiaceae</taxon>
        <taxon>Rhizobium/Agrobacterium group</taxon>
        <taxon>Rhizobium</taxon>
    </lineage>
</organism>
<gene>
    <name evidence="2" type="ORF">PR017_21415</name>
</gene>
<evidence type="ECO:0000313" key="2">
    <source>
        <dbReference type="EMBL" id="WFR97729.1"/>
    </source>
</evidence>
<evidence type="ECO:0000313" key="3">
    <source>
        <dbReference type="Proteomes" id="UP000249499"/>
    </source>
</evidence>
<sequence>MSTRIKYIFIAFVVSIGLWSSLISGVVWISGKSNDGIDMNTTAAVSDSR</sequence>
<proteinExistence type="predicted"/>
<dbReference type="KEGG" id="rtu:PR017_21415"/>
<keyword evidence="3" id="KW-1185">Reference proteome</keyword>
<name>A0AAF1KAN4_9HYPH</name>
<dbReference type="EMBL" id="CP117256">
    <property type="protein sequence ID" value="WFR97729.1"/>
    <property type="molecule type" value="Genomic_DNA"/>
</dbReference>
<dbReference type="Proteomes" id="UP000249499">
    <property type="component" value="Plasmid pRt1078"/>
</dbReference>
<keyword evidence="2" id="KW-0614">Plasmid</keyword>